<accession>A0A0E9PEJ6</accession>
<protein>
    <submittedName>
        <fullName evidence="1">Uncharacterized protein</fullName>
    </submittedName>
</protein>
<reference evidence="1" key="2">
    <citation type="journal article" date="2015" name="Fish Shellfish Immunol.">
        <title>Early steps in the European eel (Anguilla anguilla)-Vibrio vulnificus interaction in the gills: Role of the RtxA13 toxin.</title>
        <authorList>
            <person name="Callol A."/>
            <person name="Pajuelo D."/>
            <person name="Ebbesson L."/>
            <person name="Teles M."/>
            <person name="MacKenzie S."/>
            <person name="Amaro C."/>
        </authorList>
    </citation>
    <scope>NUCLEOTIDE SEQUENCE</scope>
</reference>
<organism evidence="1">
    <name type="scientific">Anguilla anguilla</name>
    <name type="common">European freshwater eel</name>
    <name type="synonym">Muraena anguilla</name>
    <dbReference type="NCBI Taxonomy" id="7936"/>
    <lineage>
        <taxon>Eukaryota</taxon>
        <taxon>Metazoa</taxon>
        <taxon>Chordata</taxon>
        <taxon>Craniata</taxon>
        <taxon>Vertebrata</taxon>
        <taxon>Euteleostomi</taxon>
        <taxon>Actinopterygii</taxon>
        <taxon>Neopterygii</taxon>
        <taxon>Teleostei</taxon>
        <taxon>Anguilliformes</taxon>
        <taxon>Anguillidae</taxon>
        <taxon>Anguilla</taxon>
    </lineage>
</organism>
<evidence type="ECO:0000313" key="1">
    <source>
        <dbReference type="EMBL" id="JAH02500.1"/>
    </source>
</evidence>
<proteinExistence type="predicted"/>
<sequence>MSYLSILTSKNITGLFFISFSTCIKTLQVNRK</sequence>
<dbReference type="AlphaFoldDB" id="A0A0E9PEJ6"/>
<name>A0A0E9PEJ6_ANGAN</name>
<dbReference type="EMBL" id="GBXM01106077">
    <property type="protein sequence ID" value="JAH02500.1"/>
    <property type="molecule type" value="Transcribed_RNA"/>
</dbReference>
<reference evidence="1" key="1">
    <citation type="submission" date="2014-11" db="EMBL/GenBank/DDBJ databases">
        <authorList>
            <person name="Amaro Gonzalez C."/>
        </authorList>
    </citation>
    <scope>NUCLEOTIDE SEQUENCE</scope>
</reference>